<dbReference type="Pfam" id="PF15922">
    <property type="entry name" value="YjeJ"/>
    <property type="match status" value="1"/>
</dbReference>
<dbReference type="OrthoDB" id="6602592at2"/>
<dbReference type="Proteomes" id="UP000275331">
    <property type="component" value="Unassembled WGS sequence"/>
</dbReference>
<evidence type="ECO:0000313" key="2">
    <source>
        <dbReference type="Proteomes" id="UP000275331"/>
    </source>
</evidence>
<name>A0A3R9LJ50_9ENTR</name>
<organism evidence="1 2">
    <name type="scientific">Atlantibacter subterraneus</name>
    <dbReference type="NCBI Taxonomy" id="255519"/>
    <lineage>
        <taxon>Bacteria</taxon>
        <taxon>Pseudomonadati</taxon>
        <taxon>Pseudomonadota</taxon>
        <taxon>Gammaproteobacteria</taxon>
        <taxon>Enterobacterales</taxon>
        <taxon>Enterobacteriaceae</taxon>
        <taxon>Atlantibacter</taxon>
    </lineage>
</organism>
<protein>
    <submittedName>
        <fullName evidence="1">Uncharacterized protein</fullName>
    </submittedName>
</protein>
<reference evidence="1 2" key="1">
    <citation type="submission" date="2018-10" db="EMBL/GenBank/DDBJ databases">
        <title>Transmission dynamics of multidrug resistant bacteria on intensive care unit surfaces.</title>
        <authorList>
            <person name="D'Souza A.W."/>
            <person name="Potter R.F."/>
            <person name="Wallace M."/>
            <person name="Shupe A."/>
            <person name="Patel S."/>
            <person name="Sun S."/>
            <person name="Gul D."/>
            <person name="Kwon J.H."/>
            <person name="Andleeb S."/>
            <person name="Burnham C.-A.D."/>
            <person name="Dantas G."/>
        </authorList>
    </citation>
    <scope>NUCLEOTIDE SEQUENCE [LARGE SCALE GENOMIC DNA]</scope>
    <source>
        <strain evidence="1 2">AS_373</strain>
    </source>
</reference>
<dbReference type="EMBL" id="RHXB01000014">
    <property type="protein sequence ID" value="RSE23167.1"/>
    <property type="molecule type" value="Genomic_DNA"/>
</dbReference>
<dbReference type="AlphaFoldDB" id="A0A3R9LJ50"/>
<evidence type="ECO:0000313" key="1">
    <source>
        <dbReference type="EMBL" id="RSE23167.1"/>
    </source>
</evidence>
<gene>
    <name evidence="1" type="ORF">EGT71_18425</name>
</gene>
<dbReference type="RefSeq" id="WP_125294671.1">
    <property type="nucleotide sequence ID" value="NZ_JAPTZM010000002.1"/>
</dbReference>
<dbReference type="InterPro" id="IPR031810">
    <property type="entry name" value="YjeJ-like"/>
</dbReference>
<sequence>MPAIVKGINSGVICHNKHFVSLALKIRNINDKENLFLFSLPQLQDLLHALESRIESFSQPQDSSQPEMLRHAPALNEQELQAAGDTAHVAQISAAMKISGIELEIVSRSAEKTIFLINDNQVETFIRAIIFAIKNAGFQDILLTVSSMLDFIPLYDIDLLNDGKMEYDSYNPQPWKLSLFSRYLLVVYKYQQDTGHNAYCGVVMKTNALSGSQEAEGVAQRAMKFSRRLRKIVERPCQIFCTEITPSGSELTKQQCLDSLHRLCIAAFRAPAKN</sequence>
<accession>A0A3R9LJ50</accession>
<proteinExistence type="predicted"/>
<comment type="caution">
    <text evidence="1">The sequence shown here is derived from an EMBL/GenBank/DDBJ whole genome shotgun (WGS) entry which is preliminary data.</text>
</comment>